<evidence type="ECO:0000256" key="12">
    <source>
        <dbReference type="ARBA" id="ARBA00023157"/>
    </source>
</evidence>
<keyword evidence="7 19" id="KW-0349">Heme</keyword>
<dbReference type="InterPro" id="IPR000823">
    <property type="entry name" value="Peroxidase_pln"/>
</dbReference>
<evidence type="ECO:0000313" key="22">
    <source>
        <dbReference type="Proteomes" id="UP000325577"/>
    </source>
</evidence>
<feature type="binding site" evidence="16">
    <location>
        <position position="258"/>
    </location>
    <ligand>
        <name>Ca(2+)</name>
        <dbReference type="ChEBI" id="CHEBI:29108"/>
        <label>2</label>
    </ligand>
</feature>
<feature type="binding site" evidence="16">
    <location>
        <position position="74"/>
    </location>
    <ligand>
        <name>Ca(2+)</name>
        <dbReference type="ChEBI" id="CHEBI:29108"/>
        <label>1</label>
    </ligand>
</feature>
<feature type="binding site" evidence="16">
    <location>
        <position position="72"/>
    </location>
    <ligand>
        <name>Ca(2+)</name>
        <dbReference type="ChEBI" id="CHEBI:29108"/>
        <label>1</label>
    </ligand>
</feature>
<evidence type="ECO:0000256" key="4">
    <source>
        <dbReference type="ARBA" id="ARBA00012313"/>
    </source>
</evidence>
<proteinExistence type="inferred from homology"/>
<evidence type="ECO:0000313" key="21">
    <source>
        <dbReference type="EMBL" id="KAA8531592.1"/>
    </source>
</evidence>
<dbReference type="Proteomes" id="UP000325577">
    <property type="component" value="Linkage Group LG2"/>
</dbReference>
<keyword evidence="13 19" id="KW-0376">Hydrogen peroxide</keyword>
<dbReference type="InterPro" id="IPR019794">
    <property type="entry name" value="Peroxidases_AS"/>
</dbReference>
<evidence type="ECO:0000256" key="14">
    <source>
        <dbReference type="PIRSR" id="PIRSR600823-1"/>
    </source>
</evidence>
<feature type="signal peptide" evidence="19">
    <location>
        <begin position="1"/>
        <end position="26"/>
    </location>
</feature>
<dbReference type="FunFam" id="1.10.520.10:FF:000008">
    <property type="entry name" value="Peroxidase"/>
    <property type="match status" value="1"/>
</dbReference>
<feature type="binding site" description="axial binding residue" evidence="16">
    <location>
        <position position="198"/>
    </location>
    <ligand>
        <name>heme b</name>
        <dbReference type="ChEBI" id="CHEBI:60344"/>
    </ligand>
    <ligandPart>
        <name>Fe</name>
        <dbReference type="ChEBI" id="CHEBI:18248"/>
    </ligandPart>
</feature>
<keyword evidence="19" id="KW-0732">Signal</keyword>
<keyword evidence="9 16" id="KW-0106">Calcium</keyword>
<feature type="binding site" evidence="16">
    <location>
        <position position="199"/>
    </location>
    <ligand>
        <name>Ca(2+)</name>
        <dbReference type="ChEBI" id="CHEBI:29108"/>
        <label>2</label>
    </ligand>
</feature>
<reference evidence="21 22" key="1">
    <citation type="submission" date="2019-09" db="EMBL/GenBank/DDBJ databases">
        <title>A chromosome-level genome assembly of the Chinese tupelo Nyssa sinensis.</title>
        <authorList>
            <person name="Yang X."/>
            <person name="Kang M."/>
            <person name="Yang Y."/>
            <person name="Xiong H."/>
            <person name="Wang M."/>
            <person name="Zhang Z."/>
            <person name="Wang Z."/>
            <person name="Wu H."/>
            <person name="Ma T."/>
            <person name="Liu J."/>
            <person name="Xi Z."/>
        </authorList>
    </citation>
    <scope>NUCLEOTIDE SEQUENCE [LARGE SCALE GENOMIC DNA]</scope>
    <source>
        <strain evidence="21">J267</strain>
        <tissue evidence="21">Leaf</tissue>
    </source>
</reference>
<evidence type="ECO:0000256" key="1">
    <source>
        <dbReference type="ARBA" id="ARBA00000189"/>
    </source>
</evidence>
<feature type="domain" description="Plant heme peroxidase family profile" evidence="20">
    <location>
        <begin position="27"/>
        <end position="280"/>
    </location>
</feature>
<keyword evidence="6 19" id="KW-0575">Peroxidase</keyword>
<evidence type="ECO:0000256" key="7">
    <source>
        <dbReference type="ARBA" id="ARBA00022617"/>
    </source>
</evidence>
<dbReference type="SUPFAM" id="SSF48113">
    <property type="entry name" value="Heme-dependent peroxidases"/>
    <property type="match status" value="1"/>
</dbReference>
<evidence type="ECO:0000259" key="20">
    <source>
        <dbReference type="PROSITE" id="PS50873"/>
    </source>
</evidence>
<feature type="disulfide bond" evidence="18">
    <location>
        <begin position="37"/>
        <end position="120"/>
    </location>
</feature>
<evidence type="ECO:0000256" key="17">
    <source>
        <dbReference type="PIRSR" id="PIRSR600823-4"/>
    </source>
</evidence>
<sequence length="280" mass="30220">MGRFNLLLAVWSLSLSLCLFSHTAKAQLRQNYYANTCPNVENIVRNAVNTKFQQTFVTVPATIRLFFHDCFVQGCDASVIIASSGTNTAEKDHPDNLSLAGDGFDTVIKAKAAVDAVPSCRNKVSCADILAMATRDVVALSGGPSYAVELGRLDGLSSTASSVNGKLPKPTFNLNQLNSMFAANGLTQSDMIALSAAHTVGFSHCNKFANRIYNFSRQSSVDPTLNAAYASQLQSMCPKNVDPRIAINMDPNTPRTFDNVYLPESPARQGTVHLRSSPLH</sequence>
<dbReference type="PROSITE" id="PS00436">
    <property type="entry name" value="PEROXIDASE_2"/>
    <property type="match status" value="1"/>
</dbReference>
<dbReference type="InterPro" id="IPR010255">
    <property type="entry name" value="Haem_peroxidase_sf"/>
</dbReference>
<evidence type="ECO:0000256" key="16">
    <source>
        <dbReference type="PIRSR" id="PIRSR600823-3"/>
    </source>
</evidence>
<keyword evidence="5 19" id="KW-0964">Secreted</keyword>
<comment type="similarity">
    <text evidence="3">Belongs to the peroxidase family. Ascorbate peroxidase subfamily.</text>
</comment>
<accession>A0A5J5APB4</accession>
<dbReference type="InterPro" id="IPR019793">
    <property type="entry name" value="Peroxidases_heam-ligand_BS"/>
</dbReference>
<feature type="site" description="Transition state stabilizer" evidence="17">
    <location>
        <position position="64"/>
    </location>
</feature>
<evidence type="ECO:0000256" key="5">
    <source>
        <dbReference type="ARBA" id="ARBA00022525"/>
    </source>
</evidence>
<dbReference type="InterPro" id="IPR002016">
    <property type="entry name" value="Haem_peroxidase"/>
</dbReference>
<feature type="binding site" evidence="16">
    <location>
        <position position="78"/>
    </location>
    <ligand>
        <name>Ca(2+)</name>
        <dbReference type="ChEBI" id="CHEBI:29108"/>
        <label>1</label>
    </ligand>
</feature>
<dbReference type="FunFam" id="1.10.420.10:FF:000001">
    <property type="entry name" value="Peroxidase"/>
    <property type="match status" value="1"/>
</dbReference>
<feature type="binding site" evidence="15">
    <location>
        <position position="168"/>
    </location>
    <ligand>
        <name>substrate</name>
    </ligand>
</feature>
<comment type="cofactor">
    <cofactor evidence="16 19">
        <name>Ca(2+)</name>
        <dbReference type="ChEBI" id="CHEBI:29108"/>
    </cofactor>
    <text evidence="16 19">Binds 2 calcium ions per subunit.</text>
</comment>
<protein>
    <recommendedName>
        <fullName evidence="4 19">Peroxidase</fullName>
        <ecNumber evidence="4 19">1.11.1.7</ecNumber>
    </recommendedName>
</protein>
<dbReference type="GO" id="GO:0140825">
    <property type="term" value="F:lactoperoxidase activity"/>
    <property type="evidence" value="ECO:0007669"/>
    <property type="project" value="UniProtKB-EC"/>
</dbReference>
<keyword evidence="12 18" id="KW-1015">Disulfide bond</keyword>
<evidence type="ECO:0000256" key="9">
    <source>
        <dbReference type="ARBA" id="ARBA00022837"/>
    </source>
</evidence>
<evidence type="ECO:0000256" key="15">
    <source>
        <dbReference type="PIRSR" id="PIRSR600823-2"/>
    </source>
</evidence>
<dbReference type="PROSITE" id="PS00435">
    <property type="entry name" value="PEROXIDASE_1"/>
    <property type="match status" value="1"/>
</dbReference>
<comment type="function">
    <text evidence="2">Removal of H(2)O(2), oxidation of toxic reductants, biosynthesis and degradation of lignin, suberization, auxin catabolism, response to environmental stresses such as wounding, pathogen attack and oxidative stress. These functions might be dependent on each isozyme/isoform in each plant tissue.</text>
</comment>
<dbReference type="PRINTS" id="PR00458">
    <property type="entry name" value="PEROXIDASE"/>
</dbReference>
<dbReference type="AlphaFoldDB" id="A0A5J5APB4"/>
<name>A0A5J5APB4_9ASTE</name>
<evidence type="ECO:0000256" key="13">
    <source>
        <dbReference type="ARBA" id="ARBA00023324"/>
    </source>
</evidence>
<dbReference type="PROSITE" id="PS50873">
    <property type="entry name" value="PEROXIDASE_4"/>
    <property type="match status" value="1"/>
</dbReference>
<keyword evidence="22" id="KW-1185">Reference proteome</keyword>
<dbReference type="PANTHER" id="PTHR31517:SF3">
    <property type="entry name" value="PEROXIDASE"/>
    <property type="match status" value="1"/>
</dbReference>
<evidence type="ECO:0000256" key="2">
    <source>
        <dbReference type="ARBA" id="ARBA00002322"/>
    </source>
</evidence>
<keyword evidence="8 16" id="KW-0479">Metal-binding</keyword>
<evidence type="ECO:0000256" key="3">
    <source>
        <dbReference type="ARBA" id="ARBA00006873"/>
    </source>
</evidence>
<dbReference type="InterPro" id="IPR033905">
    <property type="entry name" value="Secretory_peroxidase"/>
</dbReference>
<dbReference type="GO" id="GO:0020037">
    <property type="term" value="F:heme binding"/>
    <property type="evidence" value="ECO:0007669"/>
    <property type="project" value="UniProtKB-UniRule"/>
</dbReference>
<feature type="disulfide bond" evidence="18">
    <location>
        <begin position="205"/>
        <end position="237"/>
    </location>
</feature>
<dbReference type="PRINTS" id="PR00461">
    <property type="entry name" value="PLPEROXIDASE"/>
</dbReference>
<evidence type="ECO:0000256" key="10">
    <source>
        <dbReference type="ARBA" id="ARBA00023002"/>
    </source>
</evidence>
<dbReference type="PANTHER" id="PTHR31517">
    <property type="match status" value="1"/>
</dbReference>
<dbReference type="GO" id="GO:0046872">
    <property type="term" value="F:metal ion binding"/>
    <property type="evidence" value="ECO:0007669"/>
    <property type="project" value="UniProtKB-UniRule"/>
</dbReference>
<evidence type="ECO:0000256" key="18">
    <source>
        <dbReference type="PIRSR" id="PIRSR600823-5"/>
    </source>
</evidence>
<dbReference type="EC" id="1.11.1.7" evidence="4 19"/>
<organism evidence="21 22">
    <name type="scientific">Nyssa sinensis</name>
    <dbReference type="NCBI Taxonomy" id="561372"/>
    <lineage>
        <taxon>Eukaryota</taxon>
        <taxon>Viridiplantae</taxon>
        <taxon>Streptophyta</taxon>
        <taxon>Embryophyta</taxon>
        <taxon>Tracheophyta</taxon>
        <taxon>Spermatophyta</taxon>
        <taxon>Magnoliopsida</taxon>
        <taxon>eudicotyledons</taxon>
        <taxon>Gunneridae</taxon>
        <taxon>Pentapetalae</taxon>
        <taxon>asterids</taxon>
        <taxon>Cornales</taxon>
        <taxon>Nyssaceae</taxon>
        <taxon>Nyssa</taxon>
    </lineage>
</organism>
<dbReference type="GO" id="GO:0005576">
    <property type="term" value="C:extracellular region"/>
    <property type="evidence" value="ECO:0007669"/>
    <property type="project" value="UniProtKB-SubCell"/>
</dbReference>
<feature type="chain" id="PRO_5023970024" description="Peroxidase" evidence="19">
    <location>
        <begin position="27"/>
        <end position="280"/>
    </location>
</feature>
<dbReference type="Gene3D" id="1.10.420.10">
    <property type="entry name" value="Peroxidase, domain 2"/>
    <property type="match status" value="1"/>
</dbReference>
<comment type="catalytic activity">
    <reaction evidence="1 19">
        <text>2 a phenolic donor + H2O2 = 2 a phenolic radical donor + 2 H2O</text>
        <dbReference type="Rhea" id="RHEA:56136"/>
        <dbReference type="ChEBI" id="CHEBI:15377"/>
        <dbReference type="ChEBI" id="CHEBI:16240"/>
        <dbReference type="ChEBI" id="CHEBI:139520"/>
        <dbReference type="ChEBI" id="CHEBI:139521"/>
        <dbReference type="EC" id="1.11.1.7"/>
    </reaction>
</comment>
<feature type="binding site" evidence="16">
    <location>
        <position position="76"/>
    </location>
    <ligand>
        <name>Ca(2+)</name>
        <dbReference type="ChEBI" id="CHEBI:29108"/>
        <label>1</label>
    </ligand>
</feature>
<dbReference type="CDD" id="cd00693">
    <property type="entry name" value="secretory_peroxidase"/>
    <property type="match status" value="1"/>
</dbReference>
<dbReference type="GO" id="GO:0042744">
    <property type="term" value="P:hydrogen peroxide catabolic process"/>
    <property type="evidence" value="ECO:0007669"/>
    <property type="project" value="UniProtKB-KW"/>
</dbReference>
<feature type="binding site" evidence="16">
    <location>
        <position position="250"/>
    </location>
    <ligand>
        <name>Ca(2+)</name>
        <dbReference type="ChEBI" id="CHEBI:29108"/>
        <label>2</label>
    </ligand>
</feature>
<dbReference type="Gene3D" id="1.10.520.10">
    <property type="match status" value="1"/>
</dbReference>
<dbReference type="GO" id="GO:0006979">
    <property type="term" value="P:response to oxidative stress"/>
    <property type="evidence" value="ECO:0007669"/>
    <property type="project" value="UniProtKB-UniRule"/>
</dbReference>
<gene>
    <name evidence="21" type="ORF">F0562_006301</name>
</gene>
<feature type="binding site" evidence="16">
    <location>
        <position position="90"/>
    </location>
    <ligand>
        <name>Ca(2+)</name>
        <dbReference type="ChEBI" id="CHEBI:29108"/>
        <label>1</label>
    </ligand>
</feature>
<evidence type="ECO:0000256" key="6">
    <source>
        <dbReference type="ARBA" id="ARBA00022559"/>
    </source>
</evidence>
<evidence type="ECO:0000256" key="19">
    <source>
        <dbReference type="RuleBase" id="RU362060"/>
    </source>
</evidence>
<feature type="binding site" evidence="16">
    <location>
        <position position="69"/>
    </location>
    <ligand>
        <name>Ca(2+)</name>
        <dbReference type="ChEBI" id="CHEBI:29108"/>
        <label>1</label>
    </ligand>
</feature>
<dbReference type="Pfam" id="PF00141">
    <property type="entry name" value="peroxidase"/>
    <property type="match status" value="1"/>
</dbReference>
<evidence type="ECO:0000256" key="8">
    <source>
        <dbReference type="ARBA" id="ARBA00022723"/>
    </source>
</evidence>
<evidence type="ECO:0000256" key="11">
    <source>
        <dbReference type="ARBA" id="ARBA00023004"/>
    </source>
</evidence>
<feature type="disulfide bond" evidence="18">
    <location>
        <begin position="70"/>
        <end position="75"/>
    </location>
</feature>
<feature type="active site" description="Proton acceptor" evidence="14">
    <location>
        <position position="68"/>
    </location>
</feature>
<dbReference type="EMBL" id="CM018043">
    <property type="protein sequence ID" value="KAA8531592.1"/>
    <property type="molecule type" value="Genomic_DNA"/>
</dbReference>
<comment type="cofactor">
    <cofactor evidence="16 19">
        <name>heme b</name>
        <dbReference type="ChEBI" id="CHEBI:60344"/>
    </cofactor>
    <text evidence="16 19">Binds 1 heme b (iron(II)-protoporphyrin IX) group per subunit.</text>
</comment>
<comment type="similarity">
    <text evidence="19">Belongs to the peroxidase family. Classical plant (class III) peroxidase subfamily.</text>
</comment>
<dbReference type="OrthoDB" id="2113341at2759"/>
<keyword evidence="10 19" id="KW-0560">Oxidoreductase</keyword>
<comment type="subcellular location">
    <subcellularLocation>
        <location evidence="19">Secreted</location>
    </subcellularLocation>
</comment>
<feature type="binding site" evidence="16">
    <location>
        <position position="253"/>
    </location>
    <ligand>
        <name>Ca(2+)</name>
        <dbReference type="ChEBI" id="CHEBI:29108"/>
        <label>2</label>
    </ligand>
</feature>
<keyword evidence="11 16" id="KW-0408">Iron</keyword>